<keyword evidence="8" id="KW-1185">Reference proteome</keyword>
<feature type="binding site" evidence="4">
    <location>
        <position position="273"/>
    </location>
    <ligand>
        <name>Zn(2+)</name>
        <dbReference type="ChEBI" id="CHEBI:29105"/>
        <label>1</label>
    </ligand>
</feature>
<accession>A0A2D0N7B4</accession>
<dbReference type="Proteomes" id="UP000223913">
    <property type="component" value="Unassembled WGS sequence"/>
</dbReference>
<evidence type="ECO:0000313" key="8">
    <source>
        <dbReference type="Proteomes" id="UP000223913"/>
    </source>
</evidence>
<dbReference type="PROSITE" id="PS51347">
    <property type="entry name" value="PHOSPHOTRIESTERASE_2"/>
    <property type="match status" value="1"/>
</dbReference>
<proteinExistence type="inferred from homology"/>
<feature type="binding site" description="via carbamate group" evidence="4">
    <location>
        <position position="159"/>
    </location>
    <ligand>
        <name>Zn(2+)</name>
        <dbReference type="ChEBI" id="CHEBI:29105"/>
        <label>2</label>
    </ligand>
</feature>
<evidence type="ECO:0000256" key="2">
    <source>
        <dbReference type="ARBA" id="ARBA00022801"/>
    </source>
</evidence>
<dbReference type="EMBL" id="PDUD01000028">
    <property type="protein sequence ID" value="PHN04019.1"/>
    <property type="molecule type" value="Genomic_DNA"/>
</dbReference>
<dbReference type="Gene3D" id="3.20.20.140">
    <property type="entry name" value="Metal-dependent hydrolases"/>
    <property type="match status" value="1"/>
</dbReference>
<name>A0A2D0N7B4_FLAN2</name>
<evidence type="ECO:0000256" key="1">
    <source>
        <dbReference type="ARBA" id="ARBA00022723"/>
    </source>
</evidence>
<dbReference type="PANTHER" id="PTHR10819:SF3">
    <property type="entry name" value="PHOSPHOTRIESTERASE-RELATED PROTEIN"/>
    <property type="match status" value="1"/>
</dbReference>
<dbReference type="PANTHER" id="PTHR10819">
    <property type="entry name" value="PHOSPHOTRIESTERASE-RELATED"/>
    <property type="match status" value="1"/>
</dbReference>
<evidence type="ECO:0000256" key="5">
    <source>
        <dbReference type="PROSITE-ProRule" id="PRU00679"/>
    </source>
</evidence>
<keyword evidence="2" id="KW-0378">Hydrolase</keyword>
<evidence type="ECO:0000313" key="7">
    <source>
        <dbReference type="EMBL" id="PHN04019.1"/>
    </source>
</evidence>
<feature type="binding site" description="via carbamate group" evidence="4">
    <location>
        <position position="159"/>
    </location>
    <ligand>
        <name>Zn(2+)</name>
        <dbReference type="ChEBI" id="CHEBI:29105"/>
        <label>1</label>
    </ligand>
</feature>
<reference evidence="7 8" key="1">
    <citation type="submission" date="2017-10" db="EMBL/GenBank/DDBJ databases">
        <title>The draft genome sequence of Lewinella nigricans NBRC 102662.</title>
        <authorList>
            <person name="Wang K."/>
        </authorList>
    </citation>
    <scope>NUCLEOTIDE SEQUENCE [LARGE SCALE GENOMIC DNA]</scope>
    <source>
        <strain evidence="7 8">NBRC 102662</strain>
    </source>
</reference>
<evidence type="ECO:0000256" key="6">
    <source>
        <dbReference type="SAM" id="SignalP"/>
    </source>
</evidence>
<dbReference type="InterPro" id="IPR032466">
    <property type="entry name" value="Metal_Hydrolase"/>
</dbReference>
<feature type="modified residue" description="N6-carboxylysine" evidence="3 5">
    <location>
        <position position="159"/>
    </location>
</feature>
<dbReference type="PROSITE" id="PS01322">
    <property type="entry name" value="PHOSPHOTRIESTERASE_1"/>
    <property type="match status" value="1"/>
</dbReference>
<comment type="similarity">
    <text evidence="5">Belongs to the metallo-dependent hydrolases superfamily. Phosphotriesterase family.</text>
</comment>
<dbReference type="InterPro" id="IPR001559">
    <property type="entry name" value="Phosphotriesterase"/>
</dbReference>
<keyword evidence="1 4" id="KW-0479">Metal-binding</keyword>
<dbReference type="GO" id="GO:0016788">
    <property type="term" value="F:hydrolase activity, acting on ester bonds"/>
    <property type="evidence" value="ECO:0007669"/>
    <property type="project" value="InterPro"/>
</dbReference>
<protein>
    <submittedName>
        <fullName evidence="7">Aryldialkylphosphatase</fullName>
    </submittedName>
</protein>
<sequence length="342" mass="37854">MRLVYLLFSALLLVSCNSSRTYVMSVQGKLKPGKLGPTLVHEHITTDFIGAEKVKQPQYEQDLASSTILPHLEALKARGINTLVECTPNHIGRDVRLLQSLSERSGLNILTNTGYYAAVDKKYLPQHVFEEDAATISARWEKEWTDGIEGSGIRPGFIKLGVGRGPLDAVEEKLLVAGIMLSKKSGLPIYVHTGDGAAAQSEYEIISREELAPERLIWVHAQNGTDAERIALAQKGVWISLDGVSATRVDQYVEMILALKEKDLLSRLLISHDDGWSVENQKGEISLKLFGNGNEIPYRTISEQLIPELKKRGLTARELDQILIKNPPKALGITPSSRKVDR</sequence>
<evidence type="ECO:0000256" key="3">
    <source>
        <dbReference type="PIRSR" id="PIRSR601559-50"/>
    </source>
</evidence>
<feature type="binding site" evidence="4">
    <location>
        <position position="220"/>
    </location>
    <ligand>
        <name>Zn(2+)</name>
        <dbReference type="ChEBI" id="CHEBI:29105"/>
        <label>2</label>
    </ligand>
</feature>
<gene>
    <name evidence="7" type="ORF">CRP01_24440</name>
</gene>
<dbReference type="OrthoDB" id="105927at2"/>
<feature type="signal peptide" evidence="6">
    <location>
        <begin position="1"/>
        <end position="21"/>
    </location>
</feature>
<dbReference type="InterPro" id="IPR017947">
    <property type="entry name" value="AryldialkylPase_Zn-BS"/>
</dbReference>
<feature type="binding site" evidence="4">
    <location>
        <position position="41"/>
    </location>
    <ligand>
        <name>Zn(2+)</name>
        <dbReference type="ChEBI" id="CHEBI:29105"/>
        <label>1</label>
    </ligand>
</feature>
<dbReference type="AlphaFoldDB" id="A0A2D0N7B4"/>
<comment type="cofactor">
    <cofactor evidence="4">
        <name>a divalent metal cation</name>
        <dbReference type="ChEBI" id="CHEBI:60240"/>
    </cofactor>
    <text evidence="4">Binds 2 divalent metal cations per subunit.</text>
</comment>
<feature type="binding site" evidence="4">
    <location>
        <position position="43"/>
    </location>
    <ligand>
        <name>Zn(2+)</name>
        <dbReference type="ChEBI" id="CHEBI:29105"/>
        <label>1</label>
    </ligand>
</feature>
<dbReference type="Pfam" id="PF02126">
    <property type="entry name" value="PTE"/>
    <property type="match status" value="1"/>
</dbReference>
<keyword evidence="6" id="KW-0732">Signal</keyword>
<feature type="chain" id="PRO_5011976996" evidence="6">
    <location>
        <begin position="22"/>
        <end position="342"/>
    </location>
</feature>
<evidence type="ECO:0000256" key="4">
    <source>
        <dbReference type="PIRSR" id="PIRSR601559-51"/>
    </source>
</evidence>
<dbReference type="RefSeq" id="WP_099152732.1">
    <property type="nucleotide sequence ID" value="NZ_PDUD01000028.1"/>
</dbReference>
<dbReference type="PROSITE" id="PS51257">
    <property type="entry name" value="PROKAR_LIPOPROTEIN"/>
    <property type="match status" value="1"/>
</dbReference>
<comment type="caution">
    <text evidence="7">The sequence shown here is derived from an EMBL/GenBank/DDBJ whole genome shotgun (WGS) entry which is preliminary data.</text>
</comment>
<organism evidence="7 8">
    <name type="scientific">Flavilitoribacter nigricans (strain ATCC 23147 / DSM 23189 / NBRC 102662 / NCIMB 1420 / SS-2)</name>
    <name type="common">Lewinella nigricans</name>
    <dbReference type="NCBI Taxonomy" id="1122177"/>
    <lineage>
        <taxon>Bacteria</taxon>
        <taxon>Pseudomonadati</taxon>
        <taxon>Bacteroidota</taxon>
        <taxon>Saprospiria</taxon>
        <taxon>Saprospirales</taxon>
        <taxon>Lewinellaceae</taxon>
        <taxon>Flavilitoribacter</taxon>
    </lineage>
</organism>
<feature type="binding site" evidence="4">
    <location>
        <position position="192"/>
    </location>
    <ligand>
        <name>Zn(2+)</name>
        <dbReference type="ChEBI" id="CHEBI:29105"/>
        <label>2</label>
    </ligand>
</feature>
<dbReference type="GO" id="GO:0008270">
    <property type="term" value="F:zinc ion binding"/>
    <property type="evidence" value="ECO:0007669"/>
    <property type="project" value="InterPro"/>
</dbReference>
<dbReference type="SUPFAM" id="SSF51556">
    <property type="entry name" value="Metallo-dependent hydrolases"/>
    <property type="match status" value="1"/>
</dbReference>